<sequence length="58" mass="6022">MFASNHTRRRTAIAFCLCALSLGGLSACGQTGPLVYPDDNGAATPQQSAPQRQPSASE</sequence>
<gene>
    <name evidence="9" type="ORF">HCU74_12135</name>
</gene>
<proteinExistence type="predicted"/>
<keyword evidence="10" id="KW-1185">Reference proteome</keyword>
<evidence type="ECO:0000256" key="5">
    <source>
        <dbReference type="ARBA" id="ARBA00023237"/>
    </source>
</evidence>
<reference evidence="9 10" key="1">
    <citation type="submission" date="2020-04" db="EMBL/GenBank/DDBJ databases">
        <authorList>
            <person name="Yoon J."/>
        </authorList>
    </citation>
    <scope>NUCLEOTIDE SEQUENCE [LARGE SCALE GENOMIC DNA]</scope>
    <source>
        <strain evidence="9 10">KMU-166</strain>
    </source>
</reference>
<dbReference type="InterPro" id="IPR032831">
    <property type="entry name" value="LptM_cons"/>
</dbReference>
<dbReference type="EMBL" id="JAAWWK010000004">
    <property type="protein sequence ID" value="NKI18155.1"/>
    <property type="molecule type" value="Genomic_DNA"/>
</dbReference>
<evidence type="ECO:0008006" key="11">
    <source>
        <dbReference type="Google" id="ProtNLM"/>
    </source>
</evidence>
<comment type="subcellular location">
    <subcellularLocation>
        <location evidence="1">Cell outer membrane</location>
        <topology evidence="1">Lipid-anchor</topology>
    </subcellularLocation>
</comment>
<dbReference type="Proteomes" id="UP000765845">
    <property type="component" value="Unassembled WGS sequence"/>
</dbReference>
<keyword evidence="3" id="KW-0472">Membrane</keyword>
<feature type="region of interest" description="Disordered" evidence="7">
    <location>
        <begin position="35"/>
        <end position="58"/>
    </location>
</feature>
<dbReference type="NCBIfam" id="NF047847">
    <property type="entry name" value="SS_mature_LptM"/>
    <property type="match status" value="1"/>
</dbReference>
<protein>
    <recommendedName>
        <fullName evidence="11">Lipopeptide</fullName>
    </recommendedName>
</protein>
<feature type="compositionally biased region" description="Low complexity" evidence="7">
    <location>
        <begin position="42"/>
        <end position="58"/>
    </location>
</feature>
<evidence type="ECO:0000256" key="4">
    <source>
        <dbReference type="ARBA" id="ARBA00023139"/>
    </source>
</evidence>
<evidence type="ECO:0000313" key="9">
    <source>
        <dbReference type="EMBL" id="NKI18155.1"/>
    </source>
</evidence>
<feature type="signal peptide" evidence="8">
    <location>
        <begin position="1"/>
        <end position="26"/>
    </location>
</feature>
<accession>A0ABX1GG12</accession>
<keyword evidence="5" id="KW-0998">Cell outer membrane</keyword>
<evidence type="ECO:0000256" key="7">
    <source>
        <dbReference type="SAM" id="MobiDB-lite"/>
    </source>
</evidence>
<comment type="caution">
    <text evidence="9">The sequence shown here is derived from an EMBL/GenBank/DDBJ whole genome shotgun (WGS) entry which is preliminary data.</text>
</comment>
<keyword evidence="6" id="KW-0449">Lipoprotein</keyword>
<keyword evidence="4" id="KW-0564">Palmitate</keyword>
<organism evidence="9 10">
    <name type="scientific">Spongiibacter thalassae</name>
    <dbReference type="NCBI Taxonomy" id="2721624"/>
    <lineage>
        <taxon>Bacteria</taxon>
        <taxon>Pseudomonadati</taxon>
        <taxon>Pseudomonadota</taxon>
        <taxon>Gammaproteobacteria</taxon>
        <taxon>Cellvibrionales</taxon>
        <taxon>Spongiibacteraceae</taxon>
        <taxon>Spongiibacter</taxon>
    </lineage>
</organism>
<evidence type="ECO:0000256" key="6">
    <source>
        <dbReference type="ARBA" id="ARBA00023288"/>
    </source>
</evidence>
<evidence type="ECO:0000256" key="8">
    <source>
        <dbReference type="SAM" id="SignalP"/>
    </source>
</evidence>
<name>A0ABX1GG12_9GAMM</name>
<evidence type="ECO:0000313" key="10">
    <source>
        <dbReference type="Proteomes" id="UP000765845"/>
    </source>
</evidence>
<evidence type="ECO:0000256" key="3">
    <source>
        <dbReference type="ARBA" id="ARBA00023136"/>
    </source>
</evidence>
<evidence type="ECO:0000256" key="2">
    <source>
        <dbReference type="ARBA" id="ARBA00022729"/>
    </source>
</evidence>
<evidence type="ECO:0000256" key="1">
    <source>
        <dbReference type="ARBA" id="ARBA00004459"/>
    </source>
</evidence>
<feature type="chain" id="PRO_5046796567" description="Lipopeptide" evidence="8">
    <location>
        <begin position="27"/>
        <end position="58"/>
    </location>
</feature>
<dbReference type="RefSeq" id="WP_168450526.1">
    <property type="nucleotide sequence ID" value="NZ_JAAWWK010000004.1"/>
</dbReference>
<keyword evidence="2 8" id="KW-0732">Signal</keyword>